<keyword evidence="7" id="KW-1185">Reference proteome</keyword>
<dbReference type="PANTHER" id="PTHR30204:SF69">
    <property type="entry name" value="MERR-FAMILY TRANSCRIPTIONAL REGULATOR"/>
    <property type="match status" value="1"/>
</dbReference>
<dbReference type="InterPro" id="IPR047057">
    <property type="entry name" value="MerR_fam"/>
</dbReference>
<evidence type="ECO:0000259" key="5">
    <source>
        <dbReference type="PROSITE" id="PS50937"/>
    </source>
</evidence>
<evidence type="ECO:0000256" key="2">
    <source>
        <dbReference type="ARBA" id="ARBA00023015"/>
    </source>
</evidence>
<name>A0A812IRS9_9DINO</name>
<evidence type="ECO:0000256" key="3">
    <source>
        <dbReference type="ARBA" id="ARBA00023125"/>
    </source>
</evidence>
<dbReference type="EMBL" id="CAJNJA010000001">
    <property type="protein sequence ID" value="CAE7149600.1"/>
    <property type="molecule type" value="Genomic_DNA"/>
</dbReference>
<dbReference type="Gene3D" id="1.10.1660.10">
    <property type="match status" value="1"/>
</dbReference>
<dbReference type="OrthoDB" id="10640187at2759"/>
<comment type="caution">
    <text evidence="6">The sequence shown here is derived from an EMBL/GenBank/DDBJ whole genome shotgun (WGS) entry which is preliminary data.</text>
</comment>
<dbReference type="PANTHER" id="PTHR30204">
    <property type="entry name" value="REDOX-CYCLING DRUG-SENSING TRANSCRIPTIONAL ACTIVATOR SOXR"/>
    <property type="match status" value="1"/>
</dbReference>
<evidence type="ECO:0000313" key="7">
    <source>
        <dbReference type="Proteomes" id="UP000601435"/>
    </source>
</evidence>
<dbReference type="SMART" id="SM00422">
    <property type="entry name" value="HTH_MERR"/>
    <property type="match status" value="1"/>
</dbReference>
<proteinExistence type="predicted"/>
<reference evidence="6" key="1">
    <citation type="submission" date="2021-02" db="EMBL/GenBank/DDBJ databases">
        <authorList>
            <person name="Dougan E. K."/>
            <person name="Rhodes N."/>
            <person name="Thang M."/>
            <person name="Chan C."/>
        </authorList>
    </citation>
    <scope>NUCLEOTIDE SEQUENCE</scope>
</reference>
<dbReference type="GO" id="GO:0003677">
    <property type="term" value="F:DNA binding"/>
    <property type="evidence" value="ECO:0007669"/>
    <property type="project" value="UniProtKB-KW"/>
</dbReference>
<sequence length="311" mass="33964">MEQLTIAAVAQLTGVPAHTLRKWESRHNIGTPQRTPTGRRVYDMSHVELLRLVRLLSDNGHSLTHLAALDLDGLKALANTHNLQDAQHAIVDSILLVGHKLAHLALPAAQFEEIGRQACSGDEWLSQPEHTQHQALVIELATINPEDVDRLLALRSAYEKIIVVYNFANRTSLRHLELGGTSVTQAPMSAETLMSALQSKPIDSDLLEQPAARARFSDATLAQIAAMTPGLQCECPNHIASLLMSIGAFEQYCRECEDTDPKEKVLHQHLAELSAAARGIFEQALIEVAKADNLDLAAIDAATVNVDQQEA</sequence>
<keyword evidence="3" id="KW-0238">DNA-binding</keyword>
<dbReference type="PROSITE" id="PS50937">
    <property type="entry name" value="HTH_MERR_2"/>
    <property type="match status" value="1"/>
</dbReference>
<dbReference type="GO" id="GO:0003700">
    <property type="term" value="F:DNA-binding transcription factor activity"/>
    <property type="evidence" value="ECO:0007669"/>
    <property type="project" value="InterPro"/>
</dbReference>
<dbReference type="InterPro" id="IPR009061">
    <property type="entry name" value="DNA-bd_dom_put_sf"/>
</dbReference>
<evidence type="ECO:0000256" key="4">
    <source>
        <dbReference type="ARBA" id="ARBA00023163"/>
    </source>
</evidence>
<dbReference type="Proteomes" id="UP000601435">
    <property type="component" value="Unassembled WGS sequence"/>
</dbReference>
<keyword evidence="4" id="KW-0804">Transcription</keyword>
<dbReference type="AlphaFoldDB" id="A0A812IRS9"/>
<evidence type="ECO:0000313" key="6">
    <source>
        <dbReference type="EMBL" id="CAE7149600.1"/>
    </source>
</evidence>
<keyword evidence="1" id="KW-0678">Repressor</keyword>
<dbReference type="InterPro" id="IPR000551">
    <property type="entry name" value="MerR-type_HTH_dom"/>
</dbReference>
<evidence type="ECO:0000256" key="1">
    <source>
        <dbReference type="ARBA" id="ARBA00022491"/>
    </source>
</evidence>
<gene>
    <name evidence="6" type="primary">carH</name>
    <name evidence="6" type="ORF">SNEC2469_LOCUS144</name>
</gene>
<keyword evidence="2" id="KW-0805">Transcription regulation</keyword>
<feature type="domain" description="HTH merR-type" evidence="5">
    <location>
        <begin position="1"/>
        <end position="72"/>
    </location>
</feature>
<dbReference type="SUPFAM" id="SSF46955">
    <property type="entry name" value="Putative DNA-binding domain"/>
    <property type="match status" value="1"/>
</dbReference>
<protein>
    <submittedName>
        <fullName evidence="6">CarH protein</fullName>
    </submittedName>
</protein>
<dbReference type="Pfam" id="PF13411">
    <property type="entry name" value="MerR_1"/>
    <property type="match status" value="1"/>
</dbReference>
<organism evidence="6 7">
    <name type="scientific">Symbiodinium necroappetens</name>
    <dbReference type="NCBI Taxonomy" id="1628268"/>
    <lineage>
        <taxon>Eukaryota</taxon>
        <taxon>Sar</taxon>
        <taxon>Alveolata</taxon>
        <taxon>Dinophyceae</taxon>
        <taxon>Suessiales</taxon>
        <taxon>Symbiodiniaceae</taxon>
        <taxon>Symbiodinium</taxon>
    </lineage>
</organism>
<accession>A0A812IRS9</accession>